<dbReference type="InterPro" id="IPR036428">
    <property type="entry name" value="PCD_sf"/>
</dbReference>
<dbReference type="GO" id="GO:0008124">
    <property type="term" value="F:4-alpha-hydroxytetrahydrobiopterin dehydratase activity"/>
    <property type="evidence" value="ECO:0007669"/>
    <property type="project" value="UniProtKB-EC"/>
</dbReference>
<dbReference type="PANTHER" id="PTHR12599">
    <property type="entry name" value="PTERIN-4-ALPHA-CARBINOLAMINE DEHYDRATASE"/>
    <property type="match status" value="1"/>
</dbReference>
<dbReference type="Proteomes" id="UP000050482">
    <property type="component" value="Unassembled WGS sequence"/>
</dbReference>
<dbReference type="OrthoDB" id="9800108at2"/>
<dbReference type="CDD" id="cd00488">
    <property type="entry name" value="PCD_DCoH"/>
    <property type="match status" value="1"/>
</dbReference>
<comment type="similarity">
    <text evidence="2">Belongs to the pterin-4-alpha-carbinolamine dehydratase family.</text>
</comment>
<dbReference type="EC" id="4.2.1.96" evidence="3"/>
<dbReference type="STRING" id="471514.AN477_04340"/>
<dbReference type="InterPro" id="IPR001533">
    <property type="entry name" value="Pterin_deHydtase"/>
</dbReference>
<dbReference type="AlphaFoldDB" id="A0A0P9F0X7"/>
<dbReference type="PATRIC" id="fig|471514.4.peg.2710"/>
<comment type="catalytic activity">
    <reaction evidence="1">
        <text>(4aS,6R)-4a-hydroxy-L-erythro-5,6,7,8-tetrahydrobiopterin = (6R)-L-erythro-6,7-dihydrobiopterin + H2O</text>
        <dbReference type="Rhea" id="RHEA:11920"/>
        <dbReference type="ChEBI" id="CHEBI:15377"/>
        <dbReference type="ChEBI" id="CHEBI:15642"/>
        <dbReference type="ChEBI" id="CHEBI:43120"/>
        <dbReference type="EC" id="4.2.1.96"/>
    </reaction>
</comment>
<dbReference type="SUPFAM" id="SSF55248">
    <property type="entry name" value="PCD-like"/>
    <property type="match status" value="1"/>
</dbReference>
<organism evidence="5 6">
    <name type="scientific">Alicyclobacillus ferrooxydans</name>
    <dbReference type="NCBI Taxonomy" id="471514"/>
    <lineage>
        <taxon>Bacteria</taxon>
        <taxon>Bacillati</taxon>
        <taxon>Bacillota</taxon>
        <taxon>Bacilli</taxon>
        <taxon>Bacillales</taxon>
        <taxon>Alicyclobacillaceae</taxon>
        <taxon>Alicyclobacillus</taxon>
    </lineage>
</organism>
<evidence type="ECO:0000256" key="4">
    <source>
        <dbReference type="ARBA" id="ARBA00023239"/>
    </source>
</evidence>
<evidence type="ECO:0000313" key="5">
    <source>
        <dbReference type="EMBL" id="KPV45000.1"/>
    </source>
</evidence>
<proteinExistence type="inferred from homology"/>
<dbReference type="PANTHER" id="PTHR12599:SF0">
    <property type="entry name" value="PTERIN-4-ALPHA-CARBINOLAMINE DEHYDRATASE"/>
    <property type="match status" value="1"/>
</dbReference>
<dbReference type="RefSeq" id="WP_054967955.1">
    <property type="nucleotide sequence ID" value="NZ_LJCO01000017.1"/>
</dbReference>
<accession>A0A0P9F0X7</accession>
<gene>
    <name evidence="5" type="ORF">AN477_04340</name>
</gene>
<sequence>MADLKLSDADIAARLAALPEWKIDGKVISRRFSFSSFPEAIQFTNSVAEIAEERKHHPFIQIDFKHVTLKLTTWHAGGLTEEDFEEARAFDALYQS</sequence>
<dbReference type="Pfam" id="PF01329">
    <property type="entry name" value="Pterin_4a"/>
    <property type="match status" value="1"/>
</dbReference>
<dbReference type="EMBL" id="LJCO01000017">
    <property type="protein sequence ID" value="KPV45000.1"/>
    <property type="molecule type" value="Genomic_DNA"/>
</dbReference>
<dbReference type="GO" id="GO:0006729">
    <property type="term" value="P:tetrahydrobiopterin biosynthetic process"/>
    <property type="evidence" value="ECO:0007669"/>
    <property type="project" value="InterPro"/>
</dbReference>
<evidence type="ECO:0000256" key="2">
    <source>
        <dbReference type="ARBA" id="ARBA00006472"/>
    </source>
</evidence>
<keyword evidence="6" id="KW-1185">Reference proteome</keyword>
<reference evidence="5 6" key="1">
    <citation type="submission" date="2015-09" db="EMBL/GenBank/DDBJ databases">
        <title>Draft genome sequence of Alicyclobacillus ferrooxydans DSM 22381.</title>
        <authorList>
            <person name="Hemp J."/>
        </authorList>
    </citation>
    <scope>NUCLEOTIDE SEQUENCE [LARGE SCALE GENOMIC DNA]</scope>
    <source>
        <strain evidence="5 6">TC-34</strain>
    </source>
</reference>
<comment type="caution">
    <text evidence="5">The sequence shown here is derived from an EMBL/GenBank/DDBJ whole genome shotgun (WGS) entry which is preliminary data.</text>
</comment>
<dbReference type="Gene3D" id="3.30.1360.20">
    <property type="entry name" value="Transcriptional coactivator/pterin dehydratase"/>
    <property type="match status" value="1"/>
</dbReference>
<evidence type="ECO:0000256" key="1">
    <source>
        <dbReference type="ARBA" id="ARBA00001554"/>
    </source>
</evidence>
<evidence type="ECO:0000313" key="6">
    <source>
        <dbReference type="Proteomes" id="UP000050482"/>
    </source>
</evidence>
<keyword evidence="4" id="KW-0456">Lyase</keyword>
<protein>
    <recommendedName>
        <fullName evidence="3">4a-hydroxytetrahydrobiopterin dehydratase</fullName>
        <ecNumber evidence="3">4.2.1.96</ecNumber>
    </recommendedName>
</protein>
<evidence type="ECO:0000256" key="3">
    <source>
        <dbReference type="ARBA" id="ARBA00013252"/>
    </source>
</evidence>
<dbReference type="NCBIfam" id="NF002017">
    <property type="entry name" value="PRK00823.1-2"/>
    <property type="match status" value="1"/>
</dbReference>
<name>A0A0P9F0X7_9BACL</name>